<dbReference type="EMBL" id="CAJNJA010004548">
    <property type="protein sequence ID" value="CAE7180374.1"/>
    <property type="molecule type" value="Genomic_DNA"/>
</dbReference>
<dbReference type="OrthoDB" id="2684236at2759"/>
<proteinExistence type="predicted"/>
<feature type="non-terminal residue" evidence="1">
    <location>
        <position position="54"/>
    </location>
</feature>
<evidence type="ECO:0000313" key="1">
    <source>
        <dbReference type="EMBL" id="CAE7180374.1"/>
    </source>
</evidence>
<sequence length="54" mass="6031">LVCACMPSALLGMSRAVLAERFSSPVLPRPVLTFDFHRQAFRARSWTTPLLSLL</sequence>
<comment type="caution">
    <text evidence="1">The sequence shown here is derived from an EMBL/GenBank/DDBJ whole genome shotgun (WGS) entry which is preliminary data.</text>
</comment>
<reference evidence="1" key="1">
    <citation type="submission" date="2021-02" db="EMBL/GenBank/DDBJ databases">
        <authorList>
            <person name="Dougan E. K."/>
            <person name="Rhodes N."/>
            <person name="Thang M."/>
            <person name="Chan C."/>
        </authorList>
    </citation>
    <scope>NUCLEOTIDE SEQUENCE</scope>
</reference>
<keyword evidence="2" id="KW-1185">Reference proteome</keyword>
<accession>A0A812IXT3</accession>
<dbReference type="Proteomes" id="UP000601435">
    <property type="component" value="Unassembled WGS sequence"/>
</dbReference>
<gene>
    <name evidence="1" type="ORF">SNEC2469_LOCUS696</name>
</gene>
<evidence type="ECO:0000313" key="2">
    <source>
        <dbReference type="Proteomes" id="UP000601435"/>
    </source>
</evidence>
<organism evidence="1 2">
    <name type="scientific">Symbiodinium necroappetens</name>
    <dbReference type="NCBI Taxonomy" id="1628268"/>
    <lineage>
        <taxon>Eukaryota</taxon>
        <taxon>Sar</taxon>
        <taxon>Alveolata</taxon>
        <taxon>Dinophyceae</taxon>
        <taxon>Suessiales</taxon>
        <taxon>Symbiodiniaceae</taxon>
        <taxon>Symbiodinium</taxon>
    </lineage>
</organism>
<protein>
    <submittedName>
        <fullName evidence="1">Uncharacterized protein</fullName>
    </submittedName>
</protein>
<name>A0A812IXT3_9DINO</name>
<dbReference type="AlphaFoldDB" id="A0A812IXT3"/>